<dbReference type="PANTHER" id="PTHR12610:SF12">
    <property type="entry name" value="SEQUENCE-SPECIFIC SINGLE-STRANDED DNA-BINDING PROTEIN, ISOFORM D"/>
    <property type="match status" value="1"/>
</dbReference>
<dbReference type="GO" id="GO:0005634">
    <property type="term" value="C:nucleus"/>
    <property type="evidence" value="ECO:0007669"/>
    <property type="project" value="UniProtKB-SubCell"/>
</dbReference>
<keyword evidence="3" id="KW-0539">Nucleus</keyword>
<dbReference type="InterPro" id="IPR008116">
    <property type="entry name" value="SSDP_DNA-bd"/>
</dbReference>
<protein>
    <submittedName>
        <fullName evidence="6">LisH domain-containing protein</fullName>
    </submittedName>
</protein>
<dbReference type="AlphaFoldDB" id="A0A914WBY5"/>
<dbReference type="GO" id="GO:0003697">
    <property type="term" value="F:single-stranded DNA binding"/>
    <property type="evidence" value="ECO:0007669"/>
    <property type="project" value="InterPro"/>
</dbReference>
<dbReference type="Proteomes" id="UP000887566">
    <property type="component" value="Unplaced"/>
</dbReference>
<comment type="subcellular location">
    <subcellularLocation>
        <location evidence="1">Nucleus</location>
    </subcellularLocation>
</comment>
<evidence type="ECO:0000256" key="1">
    <source>
        <dbReference type="ARBA" id="ARBA00004123"/>
    </source>
</evidence>
<accession>A0A914WBY5</accession>
<reference evidence="6" key="1">
    <citation type="submission" date="2022-11" db="UniProtKB">
        <authorList>
            <consortium name="WormBaseParasite"/>
        </authorList>
    </citation>
    <scope>IDENTIFICATION</scope>
</reference>
<proteinExistence type="predicted"/>
<dbReference type="PROSITE" id="PS50896">
    <property type="entry name" value="LISH"/>
    <property type="match status" value="1"/>
</dbReference>
<sequence>MSMYAPNNRKGPPPGPGQQPQQCPSDAQAREKLALYVYEYLIHTGAKQSAETFLKEINWQKQISVSDAPGFLQSWWCVFWDLYCAAPERRETCDHSMEAKAFHDHGFVNSGGFLNGMHQVRFLSLFFACCFARQSGSSAGALAGLAGRC</sequence>
<dbReference type="PANTHER" id="PTHR12610">
    <property type="entry name" value="SINGLE STRANDED DNA BINDING PROTEIN"/>
    <property type="match status" value="1"/>
</dbReference>
<dbReference type="GO" id="GO:0045944">
    <property type="term" value="P:positive regulation of transcription by RNA polymerase II"/>
    <property type="evidence" value="ECO:0007669"/>
    <property type="project" value="TreeGrafter"/>
</dbReference>
<dbReference type="InterPro" id="IPR006594">
    <property type="entry name" value="LisH"/>
</dbReference>
<name>A0A914WBY5_9BILA</name>
<evidence type="ECO:0000256" key="3">
    <source>
        <dbReference type="ARBA" id="ARBA00023242"/>
    </source>
</evidence>
<feature type="region of interest" description="Disordered" evidence="4">
    <location>
        <begin position="1"/>
        <end position="24"/>
    </location>
</feature>
<dbReference type="SMART" id="SM00667">
    <property type="entry name" value="LisH"/>
    <property type="match status" value="1"/>
</dbReference>
<evidence type="ECO:0000256" key="2">
    <source>
        <dbReference type="ARBA" id="ARBA00023125"/>
    </source>
</evidence>
<keyword evidence="5" id="KW-1185">Reference proteome</keyword>
<evidence type="ECO:0000313" key="6">
    <source>
        <dbReference type="WBParaSite" id="PSAMB.scaffold3724size17121.g22343.t1"/>
    </source>
</evidence>
<keyword evidence="2" id="KW-0238">DNA-binding</keyword>
<dbReference type="PRINTS" id="PR01743">
    <property type="entry name" value="SSDNABINDING"/>
</dbReference>
<evidence type="ECO:0000313" key="5">
    <source>
        <dbReference type="Proteomes" id="UP000887566"/>
    </source>
</evidence>
<evidence type="ECO:0000256" key="4">
    <source>
        <dbReference type="SAM" id="MobiDB-lite"/>
    </source>
</evidence>
<organism evidence="5 6">
    <name type="scientific">Plectus sambesii</name>
    <dbReference type="NCBI Taxonomy" id="2011161"/>
    <lineage>
        <taxon>Eukaryota</taxon>
        <taxon>Metazoa</taxon>
        <taxon>Ecdysozoa</taxon>
        <taxon>Nematoda</taxon>
        <taxon>Chromadorea</taxon>
        <taxon>Plectida</taxon>
        <taxon>Plectina</taxon>
        <taxon>Plectoidea</taxon>
        <taxon>Plectidae</taxon>
        <taxon>Plectus</taxon>
    </lineage>
</organism>
<dbReference type="WBParaSite" id="PSAMB.scaffold3724size17121.g22343.t1">
    <property type="protein sequence ID" value="PSAMB.scaffold3724size17121.g22343.t1"/>
    <property type="gene ID" value="PSAMB.scaffold3724size17121.g22343"/>
</dbReference>